<comment type="caution">
    <text evidence="2">The sequence shown here is derived from an EMBL/GenBank/DDBJ whole genome shotgun (WGS) entry which is preliminary data.</text>
</comment>
<protein>
    <submittedName>
        <fullName evidence="2">Uncharacterized protein</fullName>
    </submittedName>
</protein>
<keyword evidence="3" id="KW-1185">Reference proteome</keyword>
<name>A0A3D8L254_9BACT</name>
<evidence type="ECO:0000313" key="3">
    <source>
        <dbReference type="Proteomes" id="UP000256708"/>
    </source>
</evidence>
<organism evidence="2 3">
    <name type="scientific">Pontibacter diazotrophicus</name>
    <dbReference type="NCBI Taxonomy" id="1400979"/>
    <lineage>
        <taxon>Bacteria</taxon>
        <taxon>Pseudomonadati</taxon>
        <taxon>Bacteroidota</taxon>
        <taxon>Cytophagia</taxon>
        <taxon>Cytophagales</taxon>
        <taxon>Hymenobacteraceae</taxon>
        <taxon>Pontibacter</taxon>
    </lineage>
</organism>
<dbReference type="EMBL" id="QRGR01000042">
    <property type="protein sequence ID" value="RDV11445.1"/>
    <property type="molecule type" value="Genomic_DNA"/>
</dbReference>
<proteinExistence type="predicted"/>
<dbReference type="Proteomes" id="UP000256708">
    <property type="component" value="Unassembled WGS sequence"/>
</dbReference>
<gene>
    <name evidence="2" type="ORF">DXT99_24610</name>
</gene>
<evidence type="ECO:0000256" key="1">
    <source>
        <dbReference type="SAM" id="Phobius"/>
    </source>
</evidence>
<keyword evidence="1" id="KW-0812">Transmembrane</keyword>
<keyword evidence="1" id="KW-0472">Membrane</keyword>
<accession>A0A3D8L254</accession>
<evidence type="ECO:0000313" key="2">
    <source>
        <dbReference type="EMBL" id="RDV11445.1"/>
    </source>
</evidence>
<reference evidence="3" key="1">
    <citation type="submission" date="2018-08" db="EMBL/GenBank/DDBJ databases">
        <authorList>
            <person name="Liu Z.-W."/>
            <person name="Du Z.-J."/>
        </authorList>
    </citation>
    <scope>NUCLEOTIDE SEQUENCE [LARGE SCALE GENOMIC DNA]</scope>
    <source>
        <strain evidence="3">H4X</strain>
    </source>
</reference>
<feature type="transmembrane region" description="Helical" evidence="1">
    <location>
        <begin position="174"/>
        <end position="195"/>
    </location>
</feature>
<keyword evidence="1" id="KW-1133">Transmembrane helix</keyword>
<sequence length="345" mass="38255">MRVYNFKIWMPLRLACALRSTDFFAFTRFPAIYCLLLGIILLVSSCNTATLSLDPENIPEESECATRTHVMTTRGHTVLSDAELAADSLLARTFSDDALQTANLCGVAPLLRELLATSPGSVQRLLVRQRISERLDDVSLEISSTAAVLDCEEERADQIADYLLDAAQSRVKQLTFLTILLGALGTVATGIMAILKVRKKIYRSLGIAVGVMTAGLSYTGMRTSAAADVPFLHERNALGDIWHGEAESQIFPATVWHFLSRPGIRGKGQTPRREHLLNRWLSAGELGAKEEEEKQRLVDLLFGEGGIYKADELRIRANLHDQLESSVNLMKNDLQKLVWEISEVE</sequence>
<dbReference type="AlphaFoldDB" id="A0A3D8L254"/>